<protein>
    <recommendedName>
        <fullName evidence="4">Apple domain-containing protein</fullName>
    </recommendedName>
</protein>
<comment type="caution">
    <text evidence="2">The sequence shown here is derived from an EMBL/GenBank/DDBJ whole genome shotgun (WGS) entry which is preliminary data.</text>
</comment>
<reference evidence="2" key="1">
    <citation type="submission" date="2021-07" db="EMBL/GenBank/DDBJ databases">
        <title>Elsinoe batatas strain:CRI-CJ2 Genome sequencing and assembly.</title>
        <authorList>
            <person name="Huang L."/>
        </authorList>
    </citation>
    <scope>NUCLEOTIDE SEQUENCE</scope>
    <source>
        <strain evidence="2">CRI-CJ2</strain>
    </source>
</reference>
<accession>A0A8K0P9Y4</accession>
<organism evidence="2 3">
    <name type="scientific">Elsinoe batatas</name>
    <dbReference type="NCBI Taxonomy" id="2601811"/>
    <lineage>
        <taxon>Eukaryota</taxon>
        <taxon>Fungi</taxon>
        <taxon>Dikarya</taxon>
        <taxon>Ascomycota</taxon>
        <taxon>Pezizomycotina</taxon>
        <taxon>Dothideomycetes</taxon>
        <taxon>Dothideomycetidae</taxon>
        <taxon>Myriangiales</taxon>
        <taxon>Elsinoaceae</taxon>
        <taxon>Elsinoe</taxon>
    </lineage>
</organism>
<sequence>MTTPTFPLPILRPFLLPLLFLLLSPTTASFGNHFSTGPTGPGNFIRTANSTLIVPRAPRPQMSLLSLWTGMGTSNGDLIQALVESYAGDLGNTGGGSEWCSYTSTLNGSGQVGGPQRVTKPGDRVKMSYMLNDETDMYDQYVYLNGELISTFSTASGRALGWGTAEECQPEAPCSIVPKHDWVNTVLVLDQPQLDYNNTFGSNKANGTLTTTDGGKTWKGARITIGNWDSGPSCPWFDKQNVTTRTGSTFGIECGVRHRGGNIKVVQPGNFMSCIEMCEKAAGCVHVDMVEGKCFLKSTVGAAFQDSKASYCGLRYFRAK</sequence>
<keyword evidence="1" id="KW-0732">Signal</keyword>
<evidence type="ECO:0000313" key="3">
    <source>
        <dbReference type="Proteomes" id="UP000809789"/>
    </source>
</evidence>
<proteinExistence type="predicted"/>
<evidence type="ECO:0000256" key="1">
    <source>
        <dbReference type="SAM" id="SignalP"/>
    </source>
</evidence>
<gene>
    <name evidence="2" type="ORF">KVT40_008946</name>
</gene>
<evidence type="ECO:0008006" key="4">
    <source>
        <dbReference type="Google" id="ProtNLM"/>
    </source>
</evidence>
<evidence type="ECO:0000313" key="2">
    <source>
        <dbReference type="EMBL" id="KAG8623970.1"/>
    </source>
</evidence>
<feature type="signal peptide" evidence="1">
    <location>
        <begin position="1"/>
        <end position="29"/>
    </location>
</feature>
<dbReference type="EMBL" id="JAESVG020000010">
    <property type="protein sequence ID" value="KAG8623970.1"/>
    <property type="molecule type" value="Genomic_DNA"/>
</dbReference>
<keyword evidence="3" id="KW-1185">Reference proteome</keyword>
<dbReference type="AlphaFoldDB" id="A0A8K0P9Y4"/>
<feature type="chain" id="PRO_5035441995" description="Apple domain-containing protein" evidence="1">
    <location>
        <begin position="30"/>
        <end position="320"/>
    </location>
</feature>
<dbReference type="Proteomes" id="UP000809789">
    <property type="component" value="Unassembled WGS sequence"/>
</dbReference>
<dbReference type="OrthoDB" id="5086500at2759"/>
<name>A0A8K0P9Y4_9PEZI</name>